<dbReference type="Proteomes" id="UP000663852">
    <property type="component" value="Unassembled WGS sequence"/>
</dbReference>
<name>A0A814F927_ADIRI</name>
<dbReference type="OrthoDB" id="1600564at2759"/>
<gene>
    <name evidence="1" type="ORF">EDS130_LOCUS13692</name>
</gene>
<organism evidence="1 2">
    <name type="scientific">Adineta ricciae</name>
    <name type="common">Rotifer</name>
    <dbReference type="NCBI Taxonomy" id="249248"/>
    <lineage>
        <taxon>Eukaryota</taxon>
        <taxon>Metazoa</taxon>
        <taxon>Spiralia</taxon>
        <taxon>Gnathifera</taxon>
        <taxon>Rotifera</taxon>
        <taxon>Eurotatoria</taxon>
        <taxon>Bdelloidea</taxon>
        <taxon>Adinetida</taxon>
        <taxon>Adinetidae</taxon>
        <taxon>Adineta</taxon>
    </lineage>
</organism>
<proteinExistence type="predicted"/>
<sequence>MSDIVTLKIISNLNYTTLVTFGDSLTDTGNGYRITHNTWPPVPPFSINGSYSDGLMWNQILADEFLNRATLQDFAYGCATTDSNLLQPTIGYNTNIKGNYSLRNNAKPPGVRQQITTYVNLSLNENIDFDRTLYIVWIGINNYFYDPTLTPLQTVESMMESIYVLVNFGMQQILRNLFTFNIMKF</sequence>
<dbReference type="EMBL" id="CAJNOJ010000055">
    <property type="protein sequence ID" value="CAF0977497.1"/>
    <property type="molecule type" value="Genomic_DNA"/>
</dbReference>
<protein>
    <submittedName>
        <fullName evidence="1">Uncharacterized protein</fullName>
    </submittedName>
</protein>
<accession>A0A814F927</accession>
<dbReference type="GO" id="GO:0016788">
    <property type="term" value="F:hydrolase activity, acting on ester bonds"/>
    <property type="evidence" value="ECO:0007669"/>
    <property type="project" value="InterPro"/>
</dbReference>
<dbReference type="AlphaFoldDB" id="A0A814F927"/>
<dbReference type="Gene3D" id="3.40.50.1110">
    <property type="entry name" value="SGNH hydrolase"/>
    <property type="match status" value="1"/>
</dbReference>
<reference evidence="1" key="1">
    <citation type="submission" date="2021-02" db="EMBL/GenBank/DDBJ databases">
        <authorList>
            <person name="Nowell W R."/>
        </authorList>
    </citation>
    <scope>NUCLEOTIDE SEQUENCE</scope>
</reference>
<dbReference type="InterPro" id="IPR001087">
    <property type="entry name" value="GDSL"/>
</dbReference>
<evidence type="ECO:0000313" key="1">
    <source>
        <dbReference type="EMBL" id="CAF0977497.1"/>
    </source>
</evidence>
<dbReference type="Pfam" id="PF00657">
    <property type="entry name" value="Lipase_GDSL"/>
    <property type="match status" value="1"/>
</dbReference>
<dbReference type="SUPFAM" id="SSF52266">
    <property type="entry name" value="SGNH hydrolase"/>
    <property type="match status" value="1"/>
</dbReference>
<evidence type="ECO:0000313" key="2">
    <source>
        <dbReference type="Proteomes" id="UP000663852"/>
    </source>
</evidence>
<dbReference type="InterPro" id="IPR036514">
    <property type="entry name" value="SGNH_hydro_sf"/>
</dbReference>
<comment type="caution">
    <text evidence="1">The sequence shown here is derived from an EMBL/GenBank/DDBJ whole genome shotgun (WGS) entry which is preliminary data.</text>
</comment>